<evidence type="ECO:0000313" key="2">
    <source>
        <dbReference type="EMBL" id="MBB6109309.1"/>
    </source>
</evidence>
<dbReference type="Proteomes" id="UP000541583">
    <property type="component" value="Unassembled WGS sequence"/>
</dbReference>
<comment type="caution">
    <text evidence="2">The sequence shown here is derived from an EMBL/GenBank/DDBJ whole genome shotgun (WGS) entry which is preliminary data.</text>
</comment>
<name>A0ABR6PHR4_9SPHI</name>
<keyword evidence="1" id="KW-0472">Membrane</keyword>
<reference evidence="2 3" key="1">
    <citation type="submission" date="2020-08" db="EMBL/GenBank/DDBJ databases">
        <title>Genomic Encyclopedia of Type Strains, Phase IV (KMG-V): Genome sequencing to study the core and pangenomes of soil and plant-associated prokaryotes.</title>
        <authorList>
            <person name="Whitman W."/>
        </authorList>
    </citation>
    <scope>NUCLEOTIDE SEQUENCE [LARGE SCALE GENOMIC DNA]</scope>
    <source>
        <strain evidence="2 3">ANJLi2</strain>
    </source>
</reference>
<organism evidence="2 3">
    <name type="scientific">Mucilaginibacter lappiensis</name>
    <dbReference type="NCBI Taxonomy" id="354630"/>
    <lineage>
        <taxon>Bacteria</taxon>
        <taxon>Pseudomonadati</taxon>
        <taxon>Bacteroidota</taxon>
        <taxon>Sphingobacteriia</taxon>
        <taxon>Sphingobacteriales</taxon>
        <taxon>Sphingobacteriaceae</taxon>
        <taxon>Mucilaginibacter</taxon>
    </lineage>
</organism>
<accession>A0ABR6PHR4</accession>
<evidence type="ECO:0000313" key="3">
    <source>
        <dbReference type="Proteomes" id="UP000541583"/>
    </source>
</evidence>
<keyword evidence="1" id="KW-1133">Transmembrane helix</keyword>
<sequence>MNVEVFKTNVNTRRYADKLVNQIHKAFHIITLTLIWTIAIKYCVLSAIKVLLDPKNLSFF</sequence>
<gene>
    <name evidence="2" type="ORF">HDF23_002056</name>
</gene>
<keyword evidence="3" id="KW-1185">Reference proteome</keyword>
<feature type="transmembrane region" description="Helical" evidence="1">
    <location>
        <begin position="26"/>
        <end position="52"/>
    </location>
</feature>
<proteinExistence type="predicted"/>
<keyword evidence="1" id="KW-0812">Transmembrane</keyword>
<protein>
    <submittedName>
        <fullName evidence="2">Uncharacterized protein</fullName>
    </submittedName>
</protein>
<evidence type="ECO:0000256" key="1">
    <source>
        <dbReference type="SAM" id="Phobius"/>
    </source>
</evidence>
<dbReference type="EMBL" id="JACHCB010000004">
    <property type="protein sequence ID" value="MBB6109309.1"/>
    <property type="molecule type" value="Genomic_DNA"/>
</dbReference>